<dbReference type="CDD" id="cd00268">
    <property type="entry name" value="DEADc"/>
    <property type="match status" value="1"/>
</dbReference>
<evidence type="ECO:0000259" key="10">
    <source>
        <dbReference type="PROSITE" id="PS51192"/>
    </source>
</evidence>
<dbReference type="GO" id="GO:0003724">
    <property type="term" value="F:RNA helicase activity"/>
    <property type="evidence" value="ECO:0007669"/>
    <property type="project" value="UniProtKB-UniRule"/>
</dbReference>
<dbReference type="InterPro" id="IPR028621">
    <property type="entry name" value="DEAD_helicase_SrmB"/>
</dbReference>
<comment type="similarity">
    <text evidence="7">Belongs to the DEAD box helicase family. SrmB subfamily.</text>
</comment>
<feature type="region of interest" description="Disordered" evidence="9">
    <location>
        <begin position="386"/>
        <end position="451"/>
    </location>
</feature>
<dbReference type="PROSITE" id="PS51194">
    <property type="entry name" value="HELICASE_CTER"/>
    <property type="match status" value="1"/>
</dbReference>
<dbReference type="InterPro" id="IPR044742">
    <property type="entry name" value="DEAD/DEAH_RhlB"/>
</dbReference>
<feature type="compositionally biased region" description="Basic residues" evidence="9">
    <location>
        <begin position="394"/>
        <end position="404"/>
    </location>
</feature>
<keyword evidence="1 7" id="KW-0963">Cytoplasm</keyword>
<dbReference type="InterPro" id="IPR001650">
    <property type="entry name" value="Helicase_C-like"/>
</dbReference>
<dbReference type="PANTHER" id="PTHR47959">
    <property type="entry name" value="ATP-DEPENDENT RNA HELICASE RHLE-RELATED"/>
    <property type="match status" value="1"/>
</dbReference>
<evidence type="ECO:0000256" key="3">
    <source>
        <dbReference type="ARBA" id="ARBA00022741"/>
    </source>
</evidence>
<evidence type="ECO:0000256" key="4">
    <source>
        <dbReference type="ARBA" id="ARBA00022801"/>
    </source>
</evidence>
<keyword evidence="4 7" id="KW-0378">Hydrolase</keyword>
<feature type="domain" description="Helicase C-terminal" evidence="11">
    <location>
        <begin position="237"/>
        <end position="383"/>
    </location>
</feature>
<comment type="subunit">
    <text evidence="7">Interacts with the 50S ribosomal subunit.</text>
</comment>
<dbReference type="GO" id="GO:0005524">
    <property type="term" value="F:ATP binding"/>
    <property type="evidence" value="ECO:0007669"/>
    <property type="project" value="UniProtKB-UniRule"/>
</dbReference>
<dbReference type="RefSeq" id="WP_162368413.1">
    <property type="nucleotide sequence ID" value="NZ_WUBS01000021.1"/>
</dbReference>
<dbReference type="GO" id="GO:0000027">
    <property type="term" value="P:ribosomal large subunit assembly"/>
    <property type="evidence" value="ECO:0007669"/>
    <property type="project" value="UniProtKB-UniRule"/>
</dbReference>
<accession>A0A845SQR6</accession>
<feature type="compositionally biased region" description="Basic and acidic residues" evidence="9">
    <location>
        <begin position="405"/>
        <end position="424"/>
    </location>
</feature>
<dbReference type="SUPFAM" id="SSF52540">
    <property type="entry name" value="P-loop containing nucleoside triphosphate hydrolases"/>
    <property type="match status" value="2"/>
</dbReference>
<keyword evidence="3 7" id="KW-0547">Nucleotide-binding</keyword>
<dbReference type="SMART" id="SM00487">
    <property type="entry name" value="DEXDc"/>
    <property type="match status" value="1"/>
</dbReference>
<evidence type="ECO:0000313" key="14">
    <source>
        <dbReference type="Proteomes" id="UP000461443"/>
    </source>
</evidence>
<dbReference type="AlphaFoldDB" id="A0A845SQR6"/>
<evidence type="ECO:0000259" key="12">
    <source>
        <dbReference type="PROSITE" id="PS51195"/>
    </source>
</evidence>
<evidence type="ECO:0000256" key="8">
    <source>
        <dbReference type="PROSITE-ProRule" id="PRU00552"/>
    </source>
</evidence>
<evidence type="ECO:0000256" key="5">
    <source>
        <dbReference type="ARBA" id="ARBA00022806"/>
    </source>
</evidence>
<dbReference type="InterPro" id="IPR014001">
    <property type="entry name" value="Helicase_ATP-bd"/>
</dbReference>
<evidence type="ECO:0000313" key="13">
    <source>
        <dbReference type="EMBL" id="NDL65702.1"/>
    </source>
</evidence>
<reference evidence="13 14" key="1">
    <citation type="submission" date="2019-12" db="EMBL/GenBank/DDBJ databases">
        <authorList>
            <person name="Lee S.D."/>
        </authorList>
    </citation>
    <scope>NUCLEOTIDE SEQUENCE [LARGE SCALE GENOMIC DNA]</scope>
    <source>
        <strain evidence="13 14">SAP-6</strain>
    </source>
</reference>
<dbReference type="EMBL" id="WUBS01000021">
    <property type="protein sequence ID" value="NDL65702.1"/>
    <property type="molecule type" value="Genomic_DNA"/>
</dbReference>
<dbReference type="InterPro" id="IPR027417">
    <property type="entry name" value="P-loop_NTPase"/>
</dbReference>
<dbReference type="GO" id="GO:0005829">
    <property type="term" value="C:cytosol"/>
    <property type="evidence" value="ECO:0007669"/>
    <property type="project" value="TreeGrafter"/>
</dbReference>
<gene>
    <name evidence="7 13" type="primary">srmB</name>
    <name evidence="13" type="ORF">GRH90_23495</name>
</gene>
<comment type="caution">
    <text evidence="13">The sequence shown here is derived from an EMBL/GenBank/DDBJ whole genome shotgun (WGS) entry which is preliminary data.</text>
</comment>
<dbReference type="PROSITE" id="PS51192">
    <property type="entry name" value="HELICASE_ATP_BIND_1"/>
    <property type="match status" value="1"/>
</dbReference>
<feature type="compositionally biased region" description="Low complexity" evidence="9">
    <location>
        <begin position="434"/>
        <end position="451"/>
    </location>
</feature>
<evidence type="ECO:0000256" key="9">
    <source>
        <dbReference type="SAM" id="MobiDB-lite"/>
    </source>
</evidence>
<evidence type="ECO:0000256" key="6">
    <source>
        <dbReference type="ARBA" id="ARBA00022840"/>
    </source>
</evidence>
<feature type="domain" description="DEAD-box RNA helicase Q" evidence="12">
    <location>
        <begin position="4"/>
        <end position="32"/>
    </location>
</feature>
<dbReference type="InterPro" id="IPR014014">
    <property type="entry name" value="RNA_helicase_DEAD_Q_motif"/>
</dbReference>
<dbReference type="NCBIfam" id="NF008394">
    <property type="entry name" value="PRK11192.1"/>
    <property type="match status" value="1"/>
</dbReference>
<dbReference type="Proteomes" id="UP000461443">
    <property type="component" value="Unassembled WGS sequence"/>
</dbReference>
<dbReference type="Pfam" id="PF00270">
    <property type="entry name" value="DEAD"/>
    <property type="match status" value="1"/>
</dbReference>
<keyword evidence="14" id="KW-1185">Reference proteome</keyword>
<dbReference type="PROSITE" id="PS00039">
    <property type="entry name" value="DEAD_ATP_HELICASE"/>
    <property type="match status" value="1"/>
</dbReference>
<dbReference type="HAMAP" id="MF_00967">
    <property type="entry name" value="DEAD_helicase_SrmB"/>
    <property type="match status" value="1"/>
</dbReference>
<evidence type="ECO:0000256" key="2">
    <source>
        <dbReference type="ARBA" id="ARBA00022517"/>
    </source>
</evidence>
<dbReference type="Pfam" id="PF00271">
    <property type="entry name" value="Helicase_C"/>
    <property type="match status" value="1"/>
</dbReference>
<sequence length="451" mass="50410">MTVTQFSELDLHESLIAALRDKGYERPTAIQSEAIPPAMDGRDVLGSAPTGTGKTAAYLLPVLQHLLDFPRRKSGPPRVLIITPTRELAMQVAEQAKELAAHTHLDIATITGGVAFMNHAIVFSDNQDIVVATTGRLLQYIKEENFDCRAVETLILDEADRMLEMGFAQDVELIAAETRWRKQTLLFSATLEGNAVKDFAERLLNDPVEIDATPSRRERKKITQWYYRADDLKHKTALLSYLLKLPDVTKSIVFVRKRERVHEVVSWLHQAGIPTCYLEGEMVQAKRNEAIKRMNDGRMNVLVATDVAARGLDIDDISHVINFDLPTTADVYLHRIGRTARAGRKGSAISLVEAHDHLLLGKISRYLNEPLKARIVDELRPVTRAPAEKVTGKPSKKVLAKRKEKKEQGQVKEKVKVRQRDKRNIGKRRVSKTAPAEPAAAAVAAPKPTDE</sequence>
<keyword evidence="2 7" id="KW-0690">Ribosome biogenesis</keyword>
<comment type="function">
    <text evidence="7">DEAD-box RNA helicase involved in the assembly of the 50S ribosomal subunit at low temperature. Exhibits RNA-stimulated ATP hydrolysis and RNA unwinding activity.</text>
</comment>
<dbReference type="CDD" id="cd18787">
    <property type="entry name" value="SF2_C_DEAD"/>
    <property type="match status" value="1"/>
</dbReference>
<proteinExistence type="inferred from homology"/>
<dbReference type="PROSITE" id="PS51195">
    <property type="entry name" value="Q_MOTIF"/>
    <property type="match status" value="1"/>
</dbReference>
<reference evidence="13 14" key="2">
    <citation type="submission" date="2020-02" db="EMBL/GenBank/DDBJ databases">
        <title>The new genus of Enterobacteriales.</title>
        <authorList>
            <person name="Kim I.S."/>
        </authorList>
    </citation>
    <scope>NUCLEOTIDE SEQUENCE [LARGE SCALE GENOMIC DNA]</scope>
    <source>
        <strain evidence="13 14">SAP-6</strain>
    </source>
</reference>
<dbReference type="InterPro" id="IPR000629">
    <property type="entry name" value="RNA-helicase_DEAD-box_CS"/>
</dbReference>
<dbReference type="PANTHER" id="PTHR47959:SF3">
    <property type="entry name" value="ATP-DEPENDENT RNA HELICASE SRMB"/>
    <property type="match status" value="1"/>
</dbReference>
<dbReference type="Gene3D" id="3.40.50.300">
    <property type="entry name" value="P-loop containing nucleotide triphosphate hydrolases"/>
    <property type="match status" value="2"/>
</dbReference>
<feature type="domain" description="Helicase ATP-binding" evidence="10">
    <location>
        <begin position="35"/>
        <end position="209"/>
    </location>
</feature>
<dbReference type="EC" id="3.6.4.13" evidence="7"/>
<dbReference type="SMART" id="SM00490">
    <property type="entry name" value="HELICc"/>
    <property type="match status" value="1"/>
</dbReference>
<dbReference type="InterPro" id="IPR011545">
    <property type="entry name" value="DEAD/DEAH_box_helicase_dom"/>
</dbReference>
<dbReference type="InterPro" id="IPR050079">
    <property type="entry name" value="DEAD_box_RNA_helicase"/>
</dbReference>
<dbReference type="FunFam" id="3.40.50.300:FF:000291">
    <property type="entry name" value="ATP-dependent RNA helicase SrmB"/>
    <property type="match status" value="1"/>
</dbReference>
<keyword evidence="5 7" id="KW-0347">Helicase</keyword>
<evidence type="ECO:0000256" key="7">
    <source>
        <dbReference type="HAMAP-Rule" id="MF_00967"/>
    </source>
</evidence>
<evidence type="ECO:0000256" key="1">
    <source>
        <dbReference type="ARBA" id="ARBA00022490"/>
    </source>
</evidence>
<comment type="catalytic activity">
    <reaction evidence="7">
        <text>ATP + H2O = ADP + phosphate + H(+)</text>
        <dbReference type="Rhea" id="RHEA:13065"/>
        <dbReference type="ChEBI" id="CHEBI:15377"/>
        <dbReference type="ChEBI" id="CHEBI:15378"/>
        <dbReference type="ChEBI" id="CHEBI:30616"/>
        <dbReference type="ChEBI" id="CHEBI:43474"/>
        <dbReference type="ChEBI" id="CHEBI:456216"/>
        <dbReference type="EC" id="3.6.4.13"/>
    </reaction>
</comment>
<dbReference type="GO" id="GO:0003676">
    <property type="term" value="F:nucleic acid binding"/>
    <property type="evidence" value="ECO:0007669"/>
    <property type="project" value="InterPro"/>
</dbReference>
<comment type="subcellular location">
    <subcellularLocation>
        <location evidence="7">Cytoplasm</location>
    </subcellularLocation>
</comment>
<feature type="short sequence motif" description="Q motif" evidence="8">
    <location>
        <begin position="4"/>
        <end position="32"/>
    </location>
</feature>
<dbReference type="GO" id="GO:0016787">
    <property type="term" value="F:hydrolase activity"/>
    <property type="evidence" value="ECO:0007669"/>
    <property type="project" value="UniProtKB-KW"/>
</dbReference>
<organism evidence="13 14">
    <name type="scientific">Acerihabitans arboris</name>
    <dbReference type="NCBI Taxonomy" id="2691583"/>
    <lineage>
        <taxon>Bacteria</taxon>
        <taxon>Pseudomonadati</taxon>
        <taxon>Pseudomonadota</taxon>
        <taxon>Gammaproteobacteria</taxon>
        <taxon>Enterobacterales</taxon>
        <taxon>Pectobacteriaceae</taxon>
        <taxon>Acerihabitans</taxon>
    </lineage>
</organism>
<keyword evidence="6 7" id="KW-0067">ATP-binding</keyword>
<evidence type="ECO:0000259" key="11">
    <source>
        <dbReference type="PROSITE" id="PS51194"/>
    </source>
</evidence>
<name>A0A845SQR6_9GAMM</name>
<protein>
    <recommendedName>
        <fullName evidence="7">ATP-dependent RNA helicase SrmB</fullName>
        <ecNumber evidence="7">3.6.4.13</ecNumber>
    </recommendedName>
</protein>